<gene>
    <name evidence="1" type="ORF">SAMN05444362_11296</name>
</gene>
<evidence type="ECO:0000313" key="1">
    <source>
        <dbReference type="EMBL" id="SHF94370.1"/>
    </source>
</evidence>
<dbReference type="Proteomes" id="UP000184480">
    <property type="component" value="Unassembled WGS sequence"/>
</dbReference>
<evidence type="ECO:0000313" key="2">
    <source>
        <dbReference type="Proteomes" id="UP000184480"/>
    </source>
</evidence>
<organism evidence="1 2">
    <name type="scientific">Dysgonomonas macrotermitis</name>
    <dbReference type="NCBI Taxonomy" id="1346286"/>
    <lineage>
        <taxon>Bacteria</taxon>
        <taxon>Pseudomonadati</taxon>
        <taxon>Bacteroidota</taxon>
        <taxon>Bacteroidia</taxon>
        <taxon>Bacteroidales</taxon>
        <taxon>Dysgonomonadaceae</taxon>
        <taxon>Dysgonomonas</taxon>
    </lineage>
</organism>
<proteinExistence type="predicted"/>
<dbReference type="EMBL" id="FQUC01000012">
    <property type="protein sequence ID" value="SHF94370.1"/>
    <property type="molecule type" value="Genomic_DNA"/>
</dbReference>
<dbReference type="STRING" id="1346286.SAMN05444362_11296"/>
<dbReference type="AlphaFoldDB" id="A0A1M5FS49"/>
<sequence>MMLGFIQKETDSDRFEIVNNSTVLYKLKAESYTFGFFNCLRILVL</sequence>
<protein>
    <submittedName>
        <fullName evidence="1">Uncharacterized protein</fullName>
    </submittedName>
</protein>
<accession>A0A1M5FS49</accession>
<name>A0A1M5FS49_9BACT</name>
<keyword evidence="2" id="KW-1185">Reference proteome</keyword>
<reference evidence="2" key="1">
    <citation type="submission" date="2016-11" db="EMBL/GenBank/DDBJ databases">
        <authorList>
            <person name="Varghese N."/>
            <person name="Submissions S."/>
        </authorList>
    </citation>
    <scope>NUCLEOTIDE SEQUENCE [LARGE SCALE GENOMIC DNA]</scope>
    <source>
        <strain evidence="2">DSM 27370</strain>
    </source>
</reference>